<comment type="caution">
    <text evidence="1">The sequence shown here is derived from an EMBL/GenBank/DDBJ whole genome shotgun (WGS) entry which is preliminary data.</text>
</comment>
<evidence type="ECO:0000313" key="1">
    <source>
        <dbReference type="EMBL" id="MDN8599051.1"/>
    </source>
</evidence>
<reference evidence="1 2" key="1">
    <citation type="submission" date="2023-07" db="EMBL/GenBank/DDBJ databases">
        <title>Citrobacter selenititolerans sp. nov., isolated from seleniferous soil.</title>
        <authorList>
            <person name="Zhang S."/>
            <person name="Li K."/>
            <person name="Peng J."/>
            <person name="Wang H."/>
            <person name="Sun J."/>
            <person name="Guo Y."/>
        </authorList>
    </citation>
    <scope>NUCLEOTIDE SEQUENCE [LARGE SCALE GENOMIC DNA]</scope>
    <source>
        <strain evidence="1 2">S2-9</strain>
    </source>
</reference>
<proteinExistence type="predicted"/>
<protein>
    <recommendedName>
        <fullName evidence="3">Molecular chaperone DnaJ</fullName>
    </recommendedName>
</protein>
<keyword evidence="2" id="KW-1185">Reference proteome</keyword>
<accession>A0ABT8PRT7</accession>
<evidence type="ECO:0008006" key="3">
    <source>
        <dbReference type="Google" id="ProtNLM"/>
    </source>
</evidence>
<organism evidence="1 2">
    <name type="scientific">Citrobacter enshiensis</name>
    <dbReference type="NCBI Taxonomy" id="2971264"/>
    <lineage>
        <taxon>Bacteria</taxon>
        <taxon>Pseudomonadati</taxon>
        <taxon>Pseudomonadota</taxon>
        <taxon>Gammaproteobacteria</taxon>
        <taxon>Enterobacterales</taxon>
        <taxon>Enterobacteriaceae</taxon>
        <taxon>Citrobacter</taxon>
    </lineage>
</organism>
<dbReference type="EMBL" id="JAUJYW010000002">
    <property type="protein sequence ID" value="MDN8599051.1"/>
    <property type="molecule type" value="Genomic_DNA"/>
</dbReference>
<dbReference type="RefSeq" id="WP_301697481.1">
    <property type="nucleotide sequence ID" value="NZ_JAUJYW010000002.1"/>
</dbReference>
<evidence type="ECO:0000313" key="2">
    <source>
        <dbReference type="Proteomes" id="UP001174867"/>
    </source>
</evidence>
<gene>
    <name evidence="1" type="ORF">Q0A17_06430</name>
</gene>
<sequence>MTTNNHPAHAPLTTHRLHQMRDILSKAAVQRDGGDIGYAMSDAVKLIDEVLAGSGQEPMAYQYREHNPANGMKTTWTTLDSFAYEILVADTDPETAEFRPLYTIPQPAPVVPDGYCIMPVTLTAENGAKRALSGEFSTTRDVTCPECDGDGCSDCDGKGDWNEDQIIDWPTIKLIYQKAVEVCAIPATQKQDK</sequence>
<name>A0ABT8PRT7_9ENTR</name>
<dbReference type="Proteomes" id="UP001174867">
    <property type="component" value="Unassembled WGS sequence"/>
</dbReference>